<name>A0AAN6YEJ9_9PEZI</name>
<feature type="region of interest" description="Disordered" evidence="1">
    <location>
        <begin position="168"/>
        <end position="198"/>
    </location>
</feature>
<protein>
    <submittedName>
        <fullName evidence="3">Uncharacterized protein</fullName>
    </submittedName>
</protein>
<dbReference type="EMBL" id="MU858083">
    <property type="protein sequence ID" value="KAK4215147.1"/>
    <property type="molecule type" value="Genomic_DNA"/>
</dbReference>
<feature type="chain" id="PRO_5042998854" evidence="2">
    <location>
        <begin position="18"/>
        <end position="488"/>
    </location>
</feature>
<evidence type="ECO:0000313" key="3">
    <source>
        <dbReference type="EMBL" id="KAK4215147.1"/>
    </source>
</evidence>
<proteinExistence type="predicted"/>
<gene>
    <name evidence="3" type="ORF">QBC37DRAFT_481684</name>
</gene>
<reference evidence="3" key="1">
    <citation type="journal article" date="2023" name="Mol. Phylogenet. Evol.">
        <title>Genome-scale phylogeny and comparative genomics of the fungal order Sordariales.</title>
        <authorList>
            <person name="Hensen N."/>
            <person name="Bonometti L."/>
            <person name="Westerberg I."/>
            <person name="Brannstrom I.O."/>
            <person name="Guillou S."/>
            <person name="Cros-Aarteil S."/>
            <person name="Calhoun S."/>
            <person name="Haridas S."/>
            <person name="Kuo A."/>
            <person name="Mondo S."/>
            <person name="Pangilinan J."/>
            <person name="Riley R."/>
            <person name="LaButti K."/>
            <person name="Andreopoulos B."/>
            <person name="Lipzen A."/>
            <person name="Chen C."/>
            <person name="Yan M."/>
            <person name="Daum C."/>
            <person name="Ng V."/>
            <person name="Clum A."/>
            <person name="Steindorff A."/>
            <person name="Ohm R.A."/>
            <person name="Martin F."/>
            <person name="Silar P."/>
            <person name="Natvig D.O."/>
            <person name="Lalanne C."/>
            <person name="Gautier V."/>
            <person name="Ament-Velasquez S.L."/>
            <person name="Kruys A."/>
            <person name="Hutchinson M.I."/>
            <person name="Powell A.J."/>
            <person name="Barry K."/>
            <person name="Miller A.N."/>
            <person name="Grigoriev I.V."/>
            <person name="Debuchy R."/>
            <person name="Gladieux P."/>
            <person name="Hiltunen Thoren M."/>
            <person name="Johannesson H."/>
        </authorList>
    </citation>
    <scope>NUCLEOTIDE SEQUENCE</scope>
    <source>
        <strain evidence="3">PSN293</strain>
    </source>
</reference>
<dbReference type="PRINTS" id="PR01217">
    <property type="entry name" value="PRICHEXTENSN"/>
</dbReference>
<feature type="compositionally biased region" description="Pro residues" evidence="1">
    <location>
        <begin position="371"/>
        <end position="380"/>
    </location>
</feature>
<feature type="compositionally biased region" description="Low complexity" evidence="1">
    <location>
        <begin position="185"/>
        <end position="198"/>
    </location>
</feature>
<accession>A0AAN6YEJ9</accession>
<feature type="region of interest" description="Disordered" evidence="1">
    <location>
        <begin position="127"/>
        <end position="150"/>
    </location>
</feature>
<feature type="signal peptide" evidence="2">
    <location>
        <begin position="1"/>
        <end position="17"/>
    </location>
</feature>
<evidence type="ECO:0000256" key="2">
    <source>
        <dbReference type="SAM" id="SignalP"/>
    </source>
</evidence>
<organism evidence="3 4">
    <name type="scientific">Rhypophila decipiens</name>
    <dbReference type="NCBI Taxonomy" id="261697"/>
    <lineage>
        <taxon>Eukaryota</taxon>
        <taxon>Fungi</taxon>
        <taxon>Dikarya</taxon>
        <taxon>Ascomycota</taxon>
        <taxon>Pezizomycotina</taxon>
        <taxon>Sordariomycetes</taxon>
        <taxon>Sordariomycetidae</taxon>
        <taxon>Sordariales</taxon>
        <taxon>Naviculisporaceae</taxon>
        <taxon>Rhypophila</taxon>
    </lineage>
</organism>
<reference evidence="3" key="2">
    <citation type="submission" date="2023-05" db="EMBL/GenBank/DDBJ databases">
        <authorList>
            <consortium name="Lawrence Berkeley National Laboratory"/>
            <person name="Steindorff A."/>
            <person name="Hensen N."/>
            <person name="Bonometti L."/>
            <person name="Westerberg I."/>
            <person name="Brannstrom I.O."/>
            <person name="Guillou S."/>
            <person name="Cros-Aarteil S."/>
            <person name="Calhoun S."/>
            <person name="Haridas S."/>
            <person name="Kuo A."/>
            <person name="Mondo S."/>
            <person name="Pangilinan J."/>
            <person name="Riley R."/>
            <person name="Labutti K."/>
            <person name="Andreopoulos B."/>
            <person name="Lipzen A."/>
            <person name="Chen C."/>
            <person name="Yanf M."/>
            <person name="Daum C."/>
            <person name="Ng V."/>
            <person name="Clum A."/>
            <person name="Ohm R."/>
            <person name="Martin F."/>
            <person name="Silar P."/>
            <person name="Natvig D."/>
            <person name="Lalanne C."/>
            <person name="Gautier V."/>
            <person name="Ament-Velasquez S.L."/>
            <person name="Kruys A."/>
            <person name="Hutchinson M.I."/>
            <person name="Powell A.J."/>
            <person name="Barry K."/>
            <person name="Miller A.N."/>
            <person name="Grigoriev I.V."/>
            <person name="Debuchy R."/>
            <person name="Gladieux P."/>
            <person name="Thoren M.H."/>
            <person name="Johannesson H."/>
        </authorList>
    </citation>
    <scope>NUCLEOTIDE SEQUENCE</scope>
    <source>
        <strain evidence="3">PSN293</strain>
    </source>
</reference>
<dbReference type="Proteomes" id="UP001301769">
    <property type="component" value="Unassembled WGS sequence"/>
</dbReference>
<evidence type="ECO:0000313" key="4">
    <source>
        <dbReference type="Proteomes" id="UP001301769"/>
    </source>
</evidence>
<keyword evidence="4" id="KW-1185">Reference proteome</keyword>
<feature type="region of interest" description="Disordered" evidence="1">
    <location>
        <begin position="363"/>
        <end position="416"/>
    </location>
</feature>
<feature type="compositionally biased region" description="Low complexity" evidence="1">
    <location>
        <begin position="141"/>
        <end position="150"/>
    </location>
</feature>
<sequence length="488" mass="48854">MRSILLALGALPALALAAESFPTCYAPREELDGGLASCDQMGMVACGDVCIDEGDVCCEDFSGGCPSSAYCFAGTEGIYECCPTGEDCGQGVVSSSVLPSSSVMPSSSVVPSSVTSVVSSSAASSSVPASSADECEEEPISSAPPVSSSVPASASASVTSVVSSSAASSSAPASSADECEEEPISSAPPASSSVSSSVPASASASVTSASASASATSTMTYPESSPVTSEAVSYTTSTICSTNIYTVTKCTDMANLKYCPPYSTTVITDIIPISTTVCTVTPTPTTYGFSTSTVYATTVHTVTSCTPNAGYCPSKSTVKVTGVYAISTTVCPITTTEGPDADYPGATAVPAPPAVEAPGVEYPKEEYEQPAPAPYAPAPAPKEEYEQPAPAPYVPAPAPVEPTEANYPSGPEESAYAPVPGKEYPVTSGAAVAPYPGVAQPTTFYPTAKYTGNVAAESQYPVTAGASKMFNAISQLAVAVVLGAVAIL</sequence>
<evidence type="ECO:0000256" key="1">
    <source>
        <dbReference type="SAM" id="MobiDB-lite"/>
    </source>
</evidence>
<dbReference type="AlphaFoldDB" id="A0AAN6YEJ9"/>
<keyword evidence="2" id="KW-0732">Signal</keyword>
<comment type="caution">
    <text evidence="3">The sequence shown here is derived from an EMBL/GenBank/DDBJ whole genome shotgun (WGS) entry which is preliminary data.</text>
</comment>
<feature type="compositionally biased region" description="Pro residues" evidence="1">
    <location>
        <begin position="389"/>
        <end position="400"/>
    </location>
</feature>